<name>A0A9P4X4P9_9HYPO</name>
<evidence type="ECO:0000313" key="10">
    <source>
        <dbReference type="EMBL" id="KAF3057004.1"/>
    </source>
</evidence>
<dbReference type="EC" id="2.6.1.42" evidence="9"/>
<dbReference type="PROSITE" id="PS00770">
    <property type="entry name" value="AA_TRANSFER_CLASS_4"/>
    <property type="match status" value="1"/>
</dbReference>
<dbReference type="InterPro" id="IPR043132">
    <property type="entry name" value="BCAT-like_C"/>
</dbReference>
<dbReference type="GO" id="GO:0009099">
    <property type="term" value="P:L-valine biosynthetic process"/>
    <property type="evidence" value="ECO:0007669"/>
    <property type="project" value="TreeGrafter"/>
</dbReference>
<evidence type="ECO:0000256" key="2">
    <source>
        <dbReference type="ARBA" id="ARBA00009320"/>
    </source>
</evidence>
<comment type="cofactor">
    <cofactor evidence="1 8">
        <name>pyridoxal 5'-phosphate</name>
        <dbReference type="ChEBI" id="CHEBI:597326"/>
    </cofactor>
</comment>
<evidence type="ECO:0000256" key="9">
    <source>
        <dbReference type="RuleBase" id="RU004517"/>
    </source>
</evidence>
<keyword evidence="3 9" id="KW-0032">Aminotransferase</keyword>
<dbReference type="SUPFAM" id="SSF56752">
    <property type="entry name" value="D-aminoacid aminotransferase-like PLP-dependent enzymes"/>
    <property type="match status" value="1"/>
</dbReference>
<evidence type="ECO:0000313" key="11">
    <source>
        <dbReference type="Proteomes" id="UP000801864"/>
    </source>
</evidence>
<dbReference type="InterPro" id="IPR018300">
    <property type="entry name" value="Aminotrans_IV_CS"/>
</dbReference>
<dbReference type="GO" id="GO:0004084">
    <property type="term" value="F:branched-chain-amino-acid transaminase activity"/>
    <property type="evidence" value="ECO:0007669"/>
    <property type="project" value="UniProtKB-EC"/>
</dbReference>
<dbReference type="InterPro" id="IPR005786">
    <property type="entry name" value="B_amino_transII"/>
</dbReference>
<feature type="modified residue" description="N6-(pyridoxal phosphate)lysine" evidence="6">
    <location>
        <position position="218"/>
    </location>
</feature>
<sequence>MSSADFATAVTKRPQQEVAMPLIASNIKFTQATNPQKVPQVDSNEIWAQNVSSDHMLTCQWTTERGWDAPEIKPVADLNISPLASCLHYATQCFEGMKVYRGFDGKIRLFRPELNAKRLAMSAKCVSLPQFDADELVKLIMALVQIESPKWLQKPGSFLYIRPALIGNDAQLGVRVPKKATLFILLMCWPDFSKSNLRLLTSRGDAIRAWPGGFGHAKVGANYGPSFVLHDEAVQAGYDQVLWLFGPEGQVTEAGASNFFAVIRSRETGRHQLLTAPLDEKIILDGVTRRSVIELVKANLANELEVVESSFTMSDLQVAWEEGRFLEAFVSGTAFFITKVAAIQYNHQDLDLPQNDDPIATNYGSSIRSWLHNIMFGKEQHEWGVVVDMEASNISY</sequence>
<dbReference type="InterPro" id="IPR036038">
    <property type="entry name" value="Aminotransferase-like"/>
</dbReference>
<keyword evidence="4 9" id="KW-0808">Transferase</keyword>
<keyword evidence="5 8" id="KW-0663">Pyridoxal phosphate</keyword>
<accession>A0A9P4X4P9</accession>
<dbReference type="InterPro" id="IPR043131">
    <property type="entry name" value="BCAT-like_N"/>
</dbReference>
<keyword evidence="9" id="KW-0100">Branched-chain amino acid biosynthesis</keyword>
<evidence type="ECO:0000256" key="6">
    <source>
        <dbReference type="PIRSR" id="PIRSR006468-1"/>
    </source>
</evidence>
<keyword evidence="11" id="KW-1185">Reference proteome</keyword>
<dbReference type="AlphaFoldDB" id="A0A9P4X4P9"/>
<organism evidence="10 11">
    <name type="scientific">Trichoderma lentiforme</name>
    <dbReference type="NCBI Taxonomy" id="1567552"/>
    <lineage>
        <taxon>Eukaryota</taxon>
        <taxon>Fungi</taxon>
        <taxon>Dikarya</taxon>
        <taxon>Ascomycota</taxon>
        <taxon>Pezizomycotina</taxon>
        <taxon>Sordariomycetes</taxon>
        <taxon>Hypocreomycetidae</taxon>
        <taxon>Hypocreales</taxon>
        <taxon>Hypocreaceae</taxon>
        <taxon>Trichoderma</taxon>
    </lineage>
</organism>
<dbReference type="PANTHER" id="PTHR11825">
    <property type="entry name" value="SUBGROUP IIII AMINOTRANSFERASE"/>
    <property type="match status" value="1"/>
</dbReference>
<evidence type="ECO:0000256" key="5">
    <source>
        <dbReference type="ARBA" id="ARBA00022898"/>
    </source>
</evidence>
<dbReference type="Proteomes" id="UP000801864">
    <property type="component" value="Unassembled WGS sequence"/>
</dbReference>
<comment type="catalytic activity">
    <reaction evidence="9">
        <text>L-valine + 2-oxoglutarate = 3-methyl-2-oxobutanoate + L-glutamate</text>
        <dbReference type="Rhea" id="RHEA:24813"/>
        <dbReference type="ChEBI" id="CHEBI:11851"/>
        <dbReference type="ChEBI" id="CHEBI:16810"/>
        <dbReference type="ChEBI" id="CHEBI:29985"/>
        <dbReference type="ChEBI" id="CHEBI:57762"/>
        <dbReference type="EC" id="2.6.1.42"/>
    </reaction>
</comment>
<dbReference type="GO" id="GO:0009098">
    <property type="term" value="P:L-leucine biosynthetic process"/>
    <property type="evidence" value="ECO:0007669"/>
    <property type="project" value="TreeGrafter"/>
</dbReference>
<comment type="catalytic activity">
    <reaction evidence="9">
        <text>L-isoleucine + 2-oxoglutarate = (S)-3-methyl-2-oxopentanoate + L-glutamate</text>
        <dbReference type="Rhea" id="RHEA:24801"/>
        <dbReference type="ChEBI" id="CHEBI:16810"/>
        <dbReference type="ChEBI" id="CHEBI:29985"/>
        <dbReference type="ChEBI" id="CHEBI:35146"/>
        <dbReference type="ChEBI" id="CHEBI:58045"/>
        <dbReference type="EC" id="2.6.1.42"/>
    </reaction>
</comment>
<dbReference type="PIRSF" id="PIRSF006468">
    <property type="entry name" value="BCAT1"/>
    <property type="match status" value="1"/>
</dbReference>
<reference evidence="10 11" key="1">
    <citation type="submission" date="2018-06" db="EMBL/GenBank/DDBJ databases">
        <title>Genome analysis of cellulolytic fungus Trichoderma lentiforme CFAM-422.</title>
        <authorList>
            <person name="Steindorff A.S."/>
            <person name="Formighieri E.F."/>
            <person name="Midorikawa G.E.O."/>
            <person name="Tamietti M.S."/>
            <person name="Ramos E.Z."/>
            <person name="Silva A.S."/>
            <person name="Bon E.P.S."/>
            <person name="Mendes T.D."/>
            <person name="Damaso M.C.T."/>
            <person name="Favaro L.C.L."/>
        </authorList>
    </citation>
    <scope>NUCLEOTIDE SEQUENCE [LARGE SCALE GENOMIC DNA]</scope>
    <source>
        <strain evidence="10 11">CFAM-422</strain>
    </source>
</reference>
<keyword evidence="9" id="KW-0028">Amino-acid biosynthesis</keyword>
<dbReference type="FunFam" id="3.30.470.10:FF:000012">
    <property type="entry name" value="Branched-chain-amino-acid aminotransferase"/>
    <property type="match status" value="1"/>
</dbReference>
<comment type="caution">
    <text evidence="10">The sequence shown here is derived from an EMBL/GenBank/DDBJ whole genome shotgun (WGS) entry which is preliminary data.</text>
</comment>
<evidence type="ECO:0000256" key="3">
    <source>
        <dbReference type="ARBA" id="ARBA00022576"/>
    </source>
</evidence>
<comment type="similarity">
    <text evidence="2 7">Belongs to the class-IV pyridoxal-phosphate-dependent aminotransferase family.</text>
</comment>
<dbReference type="InterPro" id="IPR001544">
    <property type="entry name" value="Aminotrans_IV"/>
</dbReference>
<dbReference type="Pfam" id="PF01063">
    <property type="entry name" value="Aminotran_4"/>
    <property type="match status" value="1"/>
</dbReference>
<evidence type="ECO:0000256" key="4">
    <source>
        <dbReference type="ARBA" id="ARBA00022679"/>
    </source>
</evidence>
<proteinExistence type="inferred from homology"/>
<dbReference type="Gene3D" id="3.20.10.10">
    <property type="entry name" value="D-amino Acid Aminotransferase, subunit A, domain 2"/>
    <property type="match status" value="1"/>
</dbReference>
<gene>
    <name evidence="10" type="ORF">CFAM422_012484</name>
</gene>
<dbReference type="GO" id="GO:0005739">
    <property type="term" value="C:mitochondrion"/>
    <property type="evidence" value="ECO:0007669"/>
    <property type="project" value="TreeGrafter"/>
</dbReference>
<dbReference type="EMBL" id="QLNT01000030">
    <property type="protein sequence ID" value="KAF3057004.1"/>
    <property type="molecule type" value="Genomic_DNA"/>
</dbReference>
<evidence type="ECO:0000256" key="8">
    <source>
        <dbReference type="RuleBase" id="RU004516"/>
    </source>
</evidence>
<dbReference type="PANTHER" id="PTHR11825:SF69">
    <property type="entry name" value="BRANCHED-CHAIN-AMINO-ACID AMINOTRANSFERASE"/>
    <property type="match status" value="1"/>
</dbReference>
<evidence type="ECO:0000256" key="7">
    <source>
        <dbReference type="RuleBase" id="RU004106"/>
    </source>
</evidence>
<comment type="catalytic activity">
    <reaction evidence="9">
        <text>L-leucine + 2-oxoglutarate = 4-methyl-2-oxopentanoate + L-glutamate</text>
        <dbReference type="Rhea" id="RHEA:18321"/>
        <dbReference type="ChEBI" id="CHEBI:16810"/>
        <dbReference type="ChEBI" id="CHEBI:17865"/>
        <dbReference type="ChEBI" id="CHEBI:29985"/>
        <dbReference type="ChEBI" id="CHEBI:57427"/>
        <dbReference type="EC" id="2.6.1.42"/>
    </reaction>
</comment>
<protein>
    <recommendedName>
        <fullName evidence="9">Branched-chain-amino-acid aminotransferase</fullName>
        <ecNumber evidence="9">2.6.1.42</ecNumber>
    </recommendedName>
</protein>
<evidence type="ECO:0000256" key="1">
    <source>
        <dbReference type="ARBA" id="ARBA00001933"/>
    </source>
</evidence>
<dbReference type="Gene3D" id="3.30.470.10">
    <property type="match status" value="1"/>
</dbReference>